<evidence type="ECO:0000256" key="5">
    <source>
        <dbReference type="SAM" id="Coils"/>
    </source>
</evidence>
<dbReference type="InterPro" id="IPR011256">
    <property type="entry name" value="Reg_factor_effector_dom_sf"/>
</dbReference>
<accession>A0AAW5F8J5</accession>
<evidence type="ECO:0000313" key="7">
    <source>
        <dbReference type="EMBL" id="MCK0088226.1"/>
    </source>
</evidence>
<dbReference type="Gene3D" id="1.10.1660.10">
    <property type="match status" value="1"/>
</dbReference>
<keyword evidence="5" id="KW-0175">Coiled coil</keyword>
<organism evidence="7 8">
    <name type="scientific">Clostridium symbiosum</name>
    <name type="common">Bacteroides symbiosus</name>
    <dbReference type="NCBI Taxonomy" id="1512"/>
    <lineage>
        <taxon>Bacteria</taxon>
        <taxon>Bacillati</taxon>
        <taxon>Bacillota</taxon>
        <taxon>Clostridia</taxon>
        <taxon>Lachnospirales</taxon>
        <taxon>Lachnospiraceae</taxon>
        <taxon>Otoolea</taxon>
    </lineage>
</organism>
<dbReference type="InterPro" id="IPR010499">
    <property type="entry name" value="AraC_E-bd"/>
</dbReference>
<dbReference type="Proteomes" id="UP001203136">
    <property type="component" value="Unassembled WGS sequence"/>
</dbReference>
<protein>
    <submittedName>
        <fullName evidence="7">MerR family transcriptional regulator</fullName>
    </submittedName>
</protein>
<dbReference type="InterPro" id="IPR000551">
    <property type="entry name" value="MerR-type_HTH_dom"/>
</dbReference>
<dbReference type="PROSITE" id="PS50937">
    <property type="entry name" value="HTH_MERR_2"/>
    <property type="match status" value="1"/>
</dbReference>
<dbReference type="InterPro" id="IPR009061">
    <property type="entry name" value="DNA-bd_dom_put_sf"/>
</dbReference>
<proteinExistence type="predicted"/>
<evidence type="ECO:0000256" key="4">
    <source>
        <dbReference type="ARBA" id="ARBA00023163"/>
    </source>
</evidence>
<dbReference type="SUPFAM" id="SSF46955">
    <property type="entry name" value="Putative DNA-binding domain"/>
    <property type="match status" value="1"/>
</dbReference>
<comment type="caution">
    <text evidence="7">The sequence shown here is derived from an EMBL/GenBank/DDBJ whole genome shotgun (WGS) entry which is preliminary data.</text>
</comment>
<dbReference type="GO" id="GO:0003677">
    <property type="term" value="F:DNA binding"/>
    <property type="evidence" value="ECO:0007669"/>
    <property type="project" value="UniProtKB-KW"/>
</dbReference>
<reference evidence="7" key="1">
    <citation type="journal article" date="2022" name="Cell Host Microbe">
        <title>Colonization of the live biotherapeutic product VE303 and modulation of the microbiota and metabolites in healthy volunteers.</title>
        <authorList>
            <person name="Dsouza M."/>
            <person name="Menon R."/>
            <person name="Crossette E."/>
            <person name="Bhattarai S.K."/>
            <person name="Schneider J."/>
            <person name="Kim Y.G."/>
            <person name="Reddy S."/>
            <person name="Caballero S."/>
            <person name="Felix C."/>
            <person name="Cornacchione L."/>
            <person name="Hendrickson J."/>
            <person name="Watson A.R."/>
            <person name="Minot S.S."/>
            <person name="Greenfield N."/>
            <person name="Schopf L."/>
            <person name="Szabady R."/>
            <person name="Patarroyo J."/>
            <person name="Smith W."/>
            <person name="Harrison P."/>
            <person name="Kuijper E.J."/>
            <person name="Kelly C.P."/>
            <person name="Olle B."/>
            <person name="Bobilev D."/>
            <person name="Silber J.L."/>
            <person name="Bucci V."/>
            <person name="Roberts B."/>
            <person name="Faith J."/>
            <person name="Norman J.M."/>
        </authorList>
    </citation>
    <scope>NUCLEOTIDE SEQUENCE</scope>
    <source>
        <strain evidence="7">VE303-04</strain>
    </source>
</reference>
<name>A0AAW5F8J5_CLOSY</name>
<gene>
    <name evidence="7" type="ORF">K5I21_20625</name>
</gene>
<dbReference type="Gene3D" id="3.20.80.10">
    <property type="entry name" value="Regulatory factor, effector binding domain"/>
    <property type="match status" value="1"/>
</dbReference>
<dbReference type="RefSeq" id="WP_055175541.1">
    <property type="nucleotide sequence ID" value="NZ_CYZY01000009.1"/>
</dbReference>
<evidence type="ECO:0000256" key="1">
    <source>
        <dbReference type="ARBA" id="ARBA00022491"/>
    </source>
</evidence>
<dbReference type="SMART" id="SM00422">
    <property type="entry name" value="HTH_MERR"/>
    <property type="match status" value="1"/>
</dbReference>
<dbReference type="SUPFAM" id="SSF55136">
    <property type="entry name" value="Probable bacterial effector-binding domain"/>
    <property type="match status" value="1"/>
</dbReference>
<dbReference type="EMBL" id="JAINVB010000001">
    <property type="protein sequence ID" value="MCK0088226.1"/>
    <property type="molecule type" value="Genomic_DNA"/>
</dbReference>
<dbReference type="PANTHER" id="PTHR30204:SF69">
    <property type="entry name" value="MERR-FAMILY TRANSCRIPTIONAL REGULATOR"/>
    <property type="match status" value="1"/>
</dbReference>
<sequence length="277" mass="31937">MSMNDKYTIADISRFLNISKSALRYYDSIGLCKPSARDSQTGYRYYEYNQLFQLNMIGKLKKLKLSLEQIKAHSSAKNVASLEKLLLERRSIIAAELAELQELNRQNEELINKIELARRKSSSFELRRCPERYLYRMNINFASSDLYACIKLLYSSYIRDLHNRPSYDKGDIVLEIHQENVENGHFLTYNSIGFFVEPSPGVEGRRLCVIPAGTFIVACHAGSYRTISKTYRKLWNYIKKQGLTVTGNSVETSIINISMTNNPKEFVTEIQIPVEMP</sequence>
<dbReference type="Pfam" id="PF13411">
    <property type="entry name" value="MerR_1"/>
    <property type="match status" value="1"/>
</dbReference>
<keyword evidence="2" id="KW-0805">Transcription regulation</keyword>
<dbReference type="InterPro" id="IPR047057">
    <property type="entry name" value="MerR_fam"/>
</dbReference>
<evidence type="ECO:0000256" key="2">
    <source>
        <dbReference type="ARBA" id="ARBA00023015"/>
    </source>
</evidence>
<keyword evidence="4" id="KW-0804">Transcription</keyword>
<dbReference type="GO" id="GO:0003700">
    <property type="term" value="F:DNA-binding transcription factor activity"/>
    <property type="evidence" value="ECO:0007669"/>
    <property type="project" value="InterPro"/>
</dbReference>
<dbReference type="AlphaFoldDB" id="A0AAW5F8J5"/>
<feature type="coiled-coil region" evidence="5">
    <location>
        <begin position="93"/>
        <end position="127"/>
    </location>
</feature>
<dbReference type="SMART" id="SM00871">
    <property type="entry name" value="AraC_E_bind"/>
    <property type="match status" value="1"/>
</dbReference>
<dbReference type="InterPro" id="IPR029442">
    <property type="entry name" value="GyrI-like"/>
</dbReference>
<evidence type="ECO:0000259" key="6">
    <source>
        <dbReference type="PROSITE" id="PS50937"/>
    </source>
</evidence>
<keyword evidence="1" id="KW-0678">Repressor</keyword>
<feature type="domain" description="HTH merR-type" evidence="6">
    <location>
        <begin position="6"/>
        <end position="76"/>
    </location>
</feature>
<evidence type="ECO:0000313" key="8">
    <source>
        <dbReference type="Proteomes" id="UP001203136"/>
    </source>
</evidence>
<evidence type="ECO:0000256" key="3">
    <source>
        <dbReference type="ARBA" id="ARBA00023125"/>
    </source>
</evidence>
<keyword evidence="3" id="KW-0238">DNA-binding</keyword>
<dbReference type="Pfam" id="PF06445">
    <property type="entry name" value="GyrI-like"/>
    <property type="match status" value="1"/>
</dbReference>
<dbReference type="PANTHER" id="PTHR30204">
    <property type="entry name" value="REDOX-CYCLING DRUG-SENSING TRANSCRIPTIONAL ACTIVATOR SOXR"/>
    <property type="match status" value="1"/>
</dbReference>